<dbReference type="Proteomes" id="UP000235672">
    <property type="component" value="Unassembled WGS sequence"/>
</dbReference>
<evidence type="ECO:0000313" key="1">
    <source>
        <dbReference type="EMBL" id="PMD25801.1"/>
    </source>
</evidence>
<dbReference type="AlphaFoldDB" id="A0A2J6QHR0"/>
<evidence type="ECO:0000313" key="2">
    <source>
        <dbReference type="Proteomes" id="UP000235672"/>
    </source>
</evidence>
<organism evidence="1 2">
    <name type="scientific">Hyaloscypha hepaticicola</name>
    <dbReference type="NCBI Taxonomy" id="2082293"/>
    <lineage>
        <taxon>Eukaryota</taxon>
        <taxon>Fungi</taxon>
        <taxon>Dikarya</taxon>
        <taxon>Ascomycota</taxon>
        <taxon>Pezizomycotina</taxon>
        <taxon>Leotiomycetes</taxon>
        <taxon>Helotiales</taxon>
        <taxon>Hyaloscyphaceae</taxon>
        <taxon>Hyaloscypha</taxon>
    </lineage>
</organism>
<proteinExistence type="predicted"/>
<accession>A0A2J6QHR0</accession>
<keyword evidence="2" id="KW-1185">Reference proteome</keyword>
<reference evidence="1 2" key="1">
    <citation type="submission" date="2016-05" db="EMBL/GenBank/DDBJ databases">
        <title>A degradative enzymes factory behind the ericoid mycorrhizal symbiosis.</title>
        <authorList>
            <consortium name="DOE Joint Genome Institute"/>
            <person name="Martino E."/>
            <person name="Morin E."/>
            <person name="Grelet G."/>
            <person name="Kuo A."/>
            <person name="Kohler A."/>
            <person name="Daghino S."/>
            <person name="Barry K."/>
            <person name="Choi C."/>
            <person name="Cichocki N."/>
            <person name="Clum A."/>
            <person name="Copeland A."/>
            <person name="Hainaut M."/>
            <person name="Haridas S."/>
            <person name="Labutti K."/>
            <person name="Lindquist E."/>
            <person name="Lipzen A."/>
            <person name="Khouja H.-R."/>
            <person name="Murat C."/>
            <person name="Ohm R."/>
            <person name="Olson A."/>
            <person name="Spatafora J."/>
            <person name="Veneault-Fourrey C."/>
            <person name="Henrissat B."/>
            <person name="Grigoriev I."/>
            <person name="Martin F."/>
            <person name="Perotto S."/>
        </authorList>
    </citation>
    <scope>NUCLEOTIDE SEQUENCE [LARGE SCALE GENOMIC DNA]</scope>
    <source>
        <strain evidence="1 2">UAMH 7357</strain>
    </source>
</reference>
<name>A0A2J6QHR0_9HELO</name>
<protein>
    <submittedName>
        <fullName evidence="1">Uncharacterized protein</fullName>
    </submittedName>
</protein>
<dbReference type="EMBL" id="KZ613469">
    <property type="protein sequence ID" value="PMD25801.1"/>
    <property type="molecule type" value="Genomic_DNA"/>
</dbReference>
<gene>
    <name evidence="1" type="ORF">NA56DRAFT_698869</name>
</gene>
<sequence length="181" mass="19593">MGHCPMSMAQIREFQQPGQASPHVLLVIGSLVAELELTSRNARLHCSLQGGEATLVPECQIGLVLFLDISPGVLKTVEGSRVGTGEERSKRPSWILRLFFSQIPQCYPLPGEHSTLRDGIEGYFAKKGSSFFPFPTFANSKKPLSAVGVLGSGAKGVRKILVGNGLFHIRQVEAPVLARQL</sequence>